<keyword evidence="8" id="KW-1185">Reference proteome</keyword>
<dbReference type="EMBL" id="FOTK01000020">
    <property type="protein sequence ID" value="SFM14311.1"/>
    <property type="molecule type" value="Genomic_DNA"/>
</dbReference>
<dbReference type="GO" id="GO:0005886">
    <property type="term" value="C:plasma membrane"/>
    <property type="evidence" value="ECO:0007669"/>
    <property type="project" value="UniProtKB-SubCell"/>
</dbReference>
<feature type="transmembrane region" description="Helical" evidence="6">
    <location>
        <begin position="35"/>
        <end position="60"/>
    </location>
</feature>
<sequence>MFAAALIYILAVMSPGPNFLLVTRFASSGSVRAGLGATAGIVLVGLIFSSSSVTGLSVLIRQIPAFDKVAGAAAALYLVAIAALLVRGALKPASPAAEGAEPRPEARFWRAFRIGALTNVGNVKTIAFMVSIFTGFLVVERSGSEKAAIVALCSTLEFGWYAGVAFIFGRGAIRTFYARHNRLIDLFMAVFLVGFAAKTAAELL</sequence>
<evidence type="ECO:0000256" key="3">
    <source>
        <dbReference type="ARBA" id="ARBA00022692"/>
    </source>
</evidence>
<dbReference type="Pfam" id="PF01810">
    <property type="entry name" value="LysE"/>
    <property type="match status" value="1"/>
</dbReference>
<name>A0A1I4NFN1_9HYPH</name>
<feature type="transmembrane region" description="Helical" evidence="6">
    <location>
        <begin position="183"/>
        <end position="201"/>
    </location>
</feature>
<keyword evidence="2" id="KW-1003">Cell membrane</keyword>
<evidence type="ECO:0000256" key="5">
    <source>
        <dbReference type="ARBA" id="ARBA00023136"/>
    </source>
</evidence>
<dbReference type="STRING" id="582667.SAMN05192568_1020115"/>
<dbReference type="GO" id="GO:0015171">
    <property type="term" value="F:amino acid transmembrane transporter activity"/>
    <property type="evidence" value="ECO:0007669"/>
    <property type="project" value="TreeGrafter"/>
</dbReference>
<evidence type="ECO:0000256" key="6">
    <source>
        <dbReference type="SAM" id="Phobius"/>
    </source>
</evidence>
<evidence type="ECO:0000313" key="7">
    <source>
        <dbReference type="EMBL" id="SFM14311.1"/>
    </source>
</evidence>
<feature type="transmembrane region" description="Helical" evidence="6">
    <location>
        <begin position="72"/>
        <end position="90"/>
    </location>
</feature>
<dbReference type="PANTHER" id="PTHR30086:SF19">
    <property type="entry name" value="THREONINE EFFLUX PROTEIN"/>
    <property type="match status" value="1"/>
</dbReference>
<dbReference type="InterPro" id="IPR001123">
    <property type="entry name" value="LeuE-type"/>
</dbReference>
<dbReference type="PANTHER" id="PTHR30086">
    <property type="entry name" value="ARGININE EXPORTER PROTEIN ARGO"/>
    <property type="match status" value="1"/>
</dbReference>
<dbReference type="AlphaFoldDB" id="A0A1I4NFN1"/>
<feature type="transmembrane region" description="Helical" evidence="6">
    <location>
        <begin position="148"/>
        <end position="171"/>
    </location>
</feature>
<reference evidence="8" key="1">
    <citation type="submission" date="2016-10" db="EMBL/GenBank/DDBJ databases">
        <authorList>
            <person name="Varghese N."/>
            <person name="Submissions S."/>
        </authorList>
    </citation>
    <scope>NUCLEOTIDE SEQUENCE [LARGE SCALE GENOMIC DNA]</scope>
    <source>
        <strain evidence="8">BL36</strain>
    </source>
</reference>
<organism evidence="7 8">
    <name type="scientific">Methylobacterium pseudosasicola</name>
    <dbReference type="NCBI Taxonomy" id="582667"/>
    <lineage>
        <taxon>Bacteria</taxon>
        <taxon>Pseudomonadati</taxon>
        <taxon>Pseudomonadota</taxon>
        <taxon>Alphaproteobacteria</taxon>
        <taxon>Hyphomicrobiales</taxon>
        <taxon>Methylobacteriaceae</taxon>
        <taxon>Methylobacterium</taxon>
    </lineage>
</organism>
<proteinExistence type="predicted"/>
<dbReference type="RefSeq" id="WP_092043134.1">
    <property type="nucleotide sequence ID" value="NZ_FOTK01000020.1"/>
</dbReference>
<accession>A0A1I4NFN1</accession>
<keyword evidence="3 6" id="KW-0812">Transmembrane</keyword>
<evidence type="ECO:0000256" key="1">
    <source>
        <dbReference type="ARBA" id="ARBA00004651"/>
    </source>
</evidence>
<evidence type="ECO:0000256" key="4">
    <source>
        <dbReference type="ARBA" id="ARBA00022989"/>
    </source>
</evidence>
<dbReference type="OrthoDB" id="7346064at2"/>
<keyword evidence="5 6" id="KW-0472">Membrane</keyword>
<protein>
    <submittedName>
        <fullName evidence="7">Threonine/homoserine/homoserine lactone efflux protein</fullName>
    </submittedName>
</protein>
<keyword evidence="4 6" id="KW-1133">Transmembrane helix</keyword>
<evidence type="ECO:0000313" key="8">
    <source>
        <dbReference type="Proteomes" id="UP000199048"/>
    </source>
</evidence>
<gene>
    <name evidence="7" type="ORF">SAMN05192568_1020115</name>
</gene>
<dbReference type="Proteomes" id="UP000199048">
    <property type="component" value="Unassembled WGS sequence"/>
</dbReference>
<feature type="transmembrane region" description="Helical" evidence="6">
    <location>
        <begin position="111"/>
        <end position="136"/>
    </location>
</feature>
<comment type="subcellular location">
    <subcellularLocation>
        <location evidence="1">Cell membrane</location>
        <topology evidence="1">Multi-pass membrane protein</topology>
    </subcellularLocation>
</comment>
<evidence type="ECO:0000256" key="2">
    <source>
        <dbReference type="ARBA" id="ARBA00022475"/>
    </source>
</evidence>
<feature type="transmembrane region" description="Helical" evidence="6">
    <location>
        <begin position="6"/>
        <end position="23"/>
    </location>
</feature>